<dbReference type="SMART" id="SM00672">
    <property type="entry name" value="CAP10"/>
    <property type="match status" value="1"/>
</dbReference>
<keyword evidence="4" id="KW-1185">Reference proteome</keyword>
<proteinExistence type="predicted"/>
<reference evidence="3 4" key="1">
    <citation type="submission" date="2021-01" db="EMBL/GenBank/DDBJ databases">
        <title>Carboxyliciviraga sp.nov., isolated from coastal sediments.</title>
        <authorList>
            <person name="Lu D."/>
            <person name="Zhang T."/>
        </authorList>
    </citation>
    <scope>NUCLEOTIDE SEQUENCE [LARGE SCALE GENOMIC DNA]</scope>
    <source>
        <strain evidence="3 4">N1Y132</strain>
    </source>
</reference>
<dbReference type="InterPro" id="IPR006598">
    <property type="entry name" value="CAP10"/>
</dbReference>
<feature type="domain" description="Glycosyl transferase CAP10" evidence="2">
    <location>
        <begin position="88"/>
        <end position="325"/>
    </location>
</feature>
<sequence length="330" mass="39816">MGVKNKKWFSKWMTFRYRNFKQYYYFKSALKLLIPNFLYQLRRHSIIGSYLKKSSDEKVYINKRVNYYIKLNSSFNRSNQAKQLGELKPGKKQRTYFFDTHEITRYFPNDNYIDFEFGDITEVPPHPAIVKSRPISDSNQNSVLLNLNKIRHFTFPKDITAYHKKKDLLVWRGAFKTVHTQRIKFVEKWFGHPQCNVAHVSKLKPYLHWRKPKMNMYEMLQYKFVMVIEGYDVATSLKWVMASNSVAVMPKPNYETWFMENTLIPDYHYIQVKDDYSDVVDKMNYYIENPDKAKAIIENAHEYINQFRNKKRERLISLMVLDKYFKLQGN</sequence>
<accession>A0ABS1HPT4</accession>
<dbReference type="EMBL" id="JAENRR010000072">
    <property type="protein sequence ID" value="MBK3519495.1"/>
    <property type="molecule type" value="Genomic_DNA"/>
</dbReference>
<evidence type="ECO:0000256" key="1">
    <source>
        <dbReference type="ARBA" id="ARBA00022679"/>
    </source>
</evidence>
<dbReference type="InterPro" id="IPR051091">
    <property type="entry name" value="O-Glucosyltr/Glycosyltrsf_90"/>
</dbReference>
<organism evidence="3 4">
    <name type="scientific">Carboxylicivirga marina</name>
    <dbReference type="NCBI Taxonomy" id="2800988"/>
    <lineage>
        <taxon>Bacteria</taxon>
        <taxon>Pseudomonadati</taxon>
        <taxon>Bacteroidota</taxon>
        <taxon>Bacteroidia</taxon>
        <taxon>Marinilabiliales</taxon>
        <taxon>Marinilabiliaceae</taxon>
        <taxon>Carboxylicivirga</taxon>
    </lineage>
</organism>
<dbReference type="PANTHER" id="PTHR12203:SF35">
    <property type="entry name" value="PROTEIN O-GLUCOSYLTRANSFERASE 1"/>
    <property type="match status" value="1"/>
</dbReference>
<protein>
    <submittedName>
        <fullName evidence="3">Lipopolysaccharide biosynthesis protein</fullName>
    </submittedName>
</protein>
<gene>
    <name evidence="3" type="ORF">JIV24_19265</name>
</gene>
<comment type="caution">
    <text evidence="3">The sequence shown here is derived from an EMBL/GenBank/DDBJ whole genome shotgun (WGS) entry which is preliminary data.</text>
</comment>
<evidence type="ECO:0000259" key="2">
    <source>
        <dbReference type="SMART" id="SM00672"/>
    </source>
</evidence>
<evidence type="ECO:0000313" key="3">
    <source>
        <dbReference type="EMBL" id="MBK3519495.1"/>
    </source>
</evidence>
<dbReference type="Proteomes" id="UP000605676">
    <property type="component" value="Unassembled WGS sequence"/>
</dbReference>
<evidence type="ECO:0000313" key="4">
    <source>
        <dbReference type="Proteomes" id="UP000605676"/>
    </source>
</evidence>
<name>A0ABS1HPT4_9BACT</name>
<keyword evidence="1" id="KW-0808">Transferase</keyword>
<dbReference type="RefSeq" id="WP_200466714.1">
    <property type="nucleotide sequence ID" value="NZ_JAENRR010000072.1"/>
</dbReference>
<dbReference type="PANTHER" id="PTHR12203">
    <property type="entry name" value="KDEL LYS-ASP-GLU-LEU CONTAINING - RELATED"/>
    <property type="match status" value="1"/>
</dbReference>
<dbReference type="Pfam" id="PF05686">
    <property type="entry name" value="Glyco_transf_90"/>
    <property type="match status" value="1"/>
</dbReference>